<dbReference type="InterPro" id="IPR036390">
    <property type="entry name" value="WH_DNA-bd_sf"/>
</dbReference>
<dbReference type="Gene3D" id="1.10.10.10">
    <property type="entry name" value="Winged helix-like DNA-binding domain superfamily/Winged helix DNA-binding domain"/>
    <property type="match status" value="1"/>
</dbReference>
<proteinExistence type="predicted"/>
<dbReference type="InterPro" id="IPR012967">
    <property type="entry name" value="COMT_dimerisation"/>
</dbReference>
<organism evidence="6 7">
    <name type="scientific">Nonomuraea thailandensis</name>
    <dbReference type="NCBI Taxonomy" id="1188745"/>
    <lineage>
        <taxon>Bacteria</taxon>
        <taxon>Bacillati</taxon>
        <taxon>Actinomycetota</taxon>
        <taxon>Actinomycetes</taxon>
        <taxon>Streptosporangiales</taxon>
        <taxon>Streptosporangiaceae</taxon>
        <taxon>Nonomuraea</taxon>
    </lineage>
</organism>
<dbReference type="GO" id="GO:0008171">
    <property type="term" value="F:O-methyltransferase activity"/>
    <property type="evidence" value="ECO:0007669"/>
    <property type="project" value="InterPro"/>
</dbReference>
<dbReference type="InterPro" id="IPR016461">
    <property type="entry name" value="COMT-like"/>
</dbReference>
<evidence type="ECO:0000313" key="6">
    <source>
        <dbReference type="EMBL" id="MCP2362896.1"/>
    </source>
</evidence>
<keyword evidence="2 6" id="KW-0808">Transferase</keyword>
<dbReference type="EMBL" id="JAMZEB010000002">
    <property type="protein sequence ID" value="MCP2362896.1"/>
    <property type="molecule type" value="Genomic_DNA"/>
</dbReference>
<dbReference type="GO" id="GO:0032259">
    <property type="term" value="P:methylation"/>
    <property type="evidence" value="ECO:0007669"/>
    <property type="project" value="UniProtKB-KW"/>
</dbReference>
<evidence type="ECO:0000313" key="7">
    <source>
        <dbReference type="Proteomes" id="UP001139648"/>
    </source>
</evidence>
<dbReference type="InterPro" id="IPR036388">
    <property type="entry name" value="WH-like_DNA-bd_sf"/>
</dbReference>
<keyword evidence="7" id="KW-1185">Reference proteome</keyword>
<dbReference type="InterPro" id="IPR029063">
    <property type="entry name" value="SAM-dependent_MTases_sf"/>
</dbReference>
<dbReference type="Pfam" id="PF00891">
    <property type="entry name" value="Methyltransf_2"/>
    <property type="match status" value="1"/>
</dbReference>
<accession>A0A9X2GW95</accession>
<sequence length="347" mass="37756">MSTNDKTISRESLLGMMQAYKTTSLLRTGVTMGVFDCLAEGPIDAETVAGRLGSDVRGMRILLNALAAVGLAVEDGGRFALPAGAERLLVSKSPEYLGDMVRVMASDWEWDALKKLHDAVRHGGTVMEVHAETPGYEYWEDFASYAVAVARPTAHVVADALEPWAVGRESLDVLDVACGHGMYGLTLAQRNPRAQVWALDWPNVLPLTEQHAERMGVRERVHRLPGDMFEVPLGGPYDVVLVTNVLHHFSAERAGDLLARLAPAVKPDGKIVLVGFTLDAPPAEDPAPHLFSILMLTWTFEGEVHTVQDYTHMLDRAGFVNGRRYEVPGLAFRVLVADKAAGPAQGL</sequence>
<dbReference type="PANTHER" id="PTHR43712:SF2">
    <property type="entry name" value="O-METHYLTRANSFERASE CICE"/>
    <property type="match status" value="1"/>
</dbReference>
<evidence type="ECO:0000259" key="4">
    <source>
        <dbReference type="Pfam" id="PF00891"/>
    </source>
</evidence>
<dbReference type="GO" id="GO:0046983">
    <property type="term" value="F:protein dimerization activity"/>
    <property type="evidence" value="ECO:0007669"/>
    <property type="project" value="InterPro"/>
</dbReference>
<dbReference type="EC" id="2.1.1.-" evidence="6"/>
<gene>
    <name evidence="6" type="ORF">HD597_009916</name>
</gene>
<dbReference type="AlphaFoldDB" id="A0A9X2GW95"/>
<keyword evidence="1 6" id="KW-0489">Methyltransferase</keyword>
<evidence type="ECO:0000259" key="5">
    <source>
        <dbReference type="Pfam" id="PF08100"/>
    </source>
</evidence>
<name>A0A9X2GW95_9ACTN</name>
<dbReference type="RefSeq" id="WP_253754043.1">
    <property type="nucleotide sequence ID" value="NZ_BAABKA010000091.1"/>
</dbReference>
<feature type="domain" description="O-methyltransferase C-terminal" evidence="4">
    <location>
        <begin position="172"/>
        <end position="319"/>
    </location>
</feature>
<dbReference type="Proteomes" id="UP001139648">
    <property type="component" value="Unassembled WGS sequence"/>
</dbReference>
<reference evidence="6" key="1">
    <citation type="submission" date="2022-06" db="EMBL/GenBank/DDBJ databases">
        <title>Sequencing the genomes of 1000 actinobacteria strains.</title>
        <authorList>
            <person name="Klenk H.-P."/>
        </authorList>
    </citation>
    <scope>NUCLEOTIDE SEQUENCE</scope>
    <source>
        <strain evidence="6">DSM 46694</strain>
    </source>
</reference>
<keyword evidence="3" id="KW-0949">S-adenosyl-L-methionine</keyword>
<evidence type="ECO:0000256" key="3">
    <source>
        <dbReference type="ARBA" id="ARBA00022691"/>
    </source>
</evidence>
<dbReference type="PROSITE" id="PS51683">
    <property type="entry name" value="SAM_OMT_II"/>
    <property type="match status" value="1"/>
</dbReference>
<dbReference type="SUPFAM" id="SSF53335">
    <property type="entry name" value="S-adenosyl-L-methionine-dependent methyltransferases"/>
    <property type="match status" value="1"/>
</dbReference>
<dbReference type="SUPFAM" id="SSF46785">
    <property type="entry name" value="Winged helix' DNA-binding domain"/>
    <property type="match status" value="1"/>
</dbReference>
<protein>
    <submittedName>
        <fullName evidence="6">C-methyltransferase</fullName>
        <ecNumber evidence="6">2.1.1.-</ecNumber>
    </submittedName>
</protein>
<feature type="domain" description="O-methyltransferase dimerisation" evidence="5">
    <location>
        <begin position="16"/>
        <end position="88"/>
    </location>
</feature>
<evidence type="ECO:0000256" key="1">
    <source>
        <dbReference type="ARBA" id="ARBA00022603"/>
    </source>
</evidence>
<dbReference type="PANTHER" id="PTHR43712">
    <property type="entry name" value="PUTATIVE (AFU_ORTHOLOGUE AFUA_4G14580)-RELATED"/>
    <property type="match status" value="1"/>
</dbReference>
<comment type="caution">
    <text evidence="6">The sequence shown here is derived from an EMBL/GenBank/DDBJ whole genome shotgun (WGS) entry which is preliminary data.</text>
</comment>
<dbReference type="Pfam" id="PF08100">
    <property type="entry name" value="Dimerisation"/>
    <property type="match status" value="1"/>
</dbReference>
<dbReference type="Gene3D" id="3.40.50.150">
    <property type="entry name" value="Vaccinia Virus protein VP39"/>
    <property type="match status" value="1"/>
</dbReference>
<dbReference type="InterPro" id="IPR001077">
    <property type="entry name" value="COMT_C"/>
</dbReference>
<dbReference type="CDD" id="cd02440">
    <property type="entry name" value="AdoMet_MTases"/>
    <property type="match status" value="1"/>
</dbReference>
<evidence type="ECO:0000256" key="2">
    <source>
        <dbReference type="ARBA" id="ARBA00022679"/>
    </source>
</evidence>